<evidence type="ECO:0000313" key="2">
    <source>
        <dbReference type="Proteomes" id="UP001500618"/>
    </source>
</evidence>
<evidence type="ECO:0008006" key="3">
    <source>
        <dbReference type="Google" id="ProtNLM"/>
    </source>
</evidence>
<gene>
    <name evidence="1" type="ORF">GCM10009765_59020</name>
</gene>
<organism evidence="1 2">
    <name type="scientific">Fodinicola feengrottensis</name>
    <dbReference type="NCBI Taxonomy" id="435914"/>
    <lineage>
        <taxon>Bacteria</taxon>
        <taxon>Bacillati</taxon>
        <taxon>Actinomycetota</taxon>
        <taxon>Actinomycetes</taxon>
        <taxon>Mycobacteriales</taxon>
        <taxon>Fodinicola</taxon>
    </lineage>
</organism>
<keyword evidence="2" id="KW-1185">Reference proteome</keyword>
<comment type="caution">
    <text evidence="1">The sequence shown here is derived from an EMBL/GenBank/DDBJ whole genome shotgun (WGS) entry which is preliminary data.</text>
</comment>
<proteinExistence type="predicted"/>
<evidence type="ECO:0000313" key="1">
    <source>
        <dbReference type="EMBL" id="GAA1701637.1"/>
    </source>
</evidence>
<dbReference type="Proteomes" id="UP001500618">
    <property type="component" value="Unassembled WGS sequence"/>
</dbReference>
<accession>A0ABN2IBY5</accession>
<dbReference type="InterPro" id="IPR044000">
    <property type="entry name" value="Phage_tube_2"/>
</dbReference>
<dbReference type="Pfam" id="PF18906">
    <property type="entry name" value="Phage_tube_2"/>
    <property type="match status" value="1"/>
</dbReference>
<sequence length="347" mass="36556">MPIGSGLSAQIGVAQEVTPGTPTTSGMRFFEFNSETHELKKTVVEGKGLHAGGQYDRAARRAYVKRDVNGGFDLNVANKGFGLLLQNMLGSFSATAVQIGVTGAYKQVHAPGSLQGKTMTVQKGVPQTNGTVIPITYTGVKFSDWEISCKEGEIATLKLTVDAWDELNPNTSPAGPALATASYPVASEFHFAQANLLLGGTATTTSGVTSVASGVNIASVTNCSIKQSNPFKADRYFYGSNGRKAEQIENATHALTGQLDVEFVTQAAVYDLFTSDAAVALEVSFVGPSIGASNYTLDIIIPNIHFDGETPKIGGPDVLSMTMPFTGLDDQVNNPIQITYISTDTAV</sequence>
<dbReference type="EMBL" id="BAAANY010000023">
    <property type="protein sequence ID" value="GAA1701637.1"/>
    <property type="molecule type" value="Genomic_DNA"/>
</dbReference>
<dbReference type="RefSeq" id="WP_344313563.1">
    <property type="nucleotide sequence ID" value="NZ_BAAANY010000023.1"/>
</dbReference>
<name>A0ABN2IBY5_9ACTN</name>
<reference evidence="1 2" key="1">
    <citation type="journal article" date="2019" name="Int. J. Syst. Evol. Microbiol.">
        <title>The Global Catalogue of Microorganisms (GCM) 10K type strain sequencing project: providing services to taxonomists for standard genome sequencing and annotation.</title>
        <authorList>
            <consortium name="The Broad Institute Genomics Platform"/>
            <consortium name="The Broad Institute Genome Sequencing Center for Infectious Disease"/>
            <person name="Wu L."/>
            <person name="Ma J."/>
        </authorList>
    </citation>
    <scope>NUCLEOTIDE SEQUENCE [LARGE SCALE GENOMIC DNA]</scope>
    <source>
        <strain evidence="1 2">JCM 14718</strain>
    </source>
</reference>
<protein>
    <recommendedName>
        <fullName evidence="3">Bacterial repeat domain-containing protein</fullName>
    </recommendedName>
</protein>